<keyword evidence="10" id="KW-1185">Reference proteome</keyword>
<comment type="similarity">
    <text evidence="8">Belongs to the ATPase delta chain family.</text>
</comment>
<dbReference type="PRINTS" id="PR00125">
    <property type="entry name" value="ATPASEDELTA"/>
</dbReference>
<evidence type="ECO:0000256" key="5">
    <source>
        <dbReference type="ARBA" id="ARBA00023136"/>
    </source>
</evidence>
<proteinExistence type="inferred from homology"/>
<sequence length="181" mass="20828">MSEAVAAKRYADALFQLANEKTVVEQFVEEFRTVKEVFQRNKDLYTFLKHPRVHNAKKKQFLDEVFQGLHKDVVNTLKLLVERHRVEIIPSIIDHFIHLVNDAKGIAEATVYSVRELSDLERSELEVSFAKRFNRSAIQLHNVVDPSLIGGIKIRMGNTIYDGSISGKLRRIERNIVTANK</sequence>
<protein>
    <recommendedName>
        <fullName evidence="8">ATP synthase subunit delta</fullName>
    </recommendedName>
    <alternativeName>
        <fullName evidence="8">ATP synthase F(1) sector subunit delta</fullName>
    </alternativeName>
    <alternativeName>
        <fullName evidence="8">F-type ATPase subunit delta</fullName>
        <shortName evidence="8">F-ATPase subunit delta</shortName>
    </alternativeName>
</protein>
<reference evidence="9 10" key="1">
    <citation type="journal article" date="2022" name="Evol. Bioinform. Online">
        <title>Draft Genome Sequence of Oceanobacillus jordanicus Strain GSFE11, a Halotolerant Plant Growth-Promoting Bacterial Endophyte Isolated From the Jordan Valley.</title>
        <authorList>
            <person name="Alhindi T."/>
            <person name="Albdaiwi R."/>
        </authorList>
    </citation>
    <scope>NUCLEOTIDE SEQUENCE [LARGE SCALE GENOMIC DNA]</scope>
    <source>
        <strain evidence="9 10">GSFE11</strain>
    </source>
</reference>
<keyword evidence="6 8" id="KW-0139">CF(1)</keyword>
<keyword evidence="4 8" id="KW-0406">Ion transport</keyword>
<accession>A0AAW5AXV9</accession>
<dbReference type="SUPFAM" id="SSF47928">
    <property type="entry name" value="N-terminal domain of the delta subunit of the F1F0-ATP synthase"/>
    <property type="match status" value="1"/>
</dbReference>
<dbReference type="GO" id="GO:0046933">
    <property type="term" value="F:proton-transporting ATP synthase activity, rotational mechanism"/>
    <property type="evidence" value="ECO:0007669"/>
    <property type="project" value="UniProtKB-UniRule"/>
</dbReference>
<dbReference type="PROSITE" id="PS00389">
    <property type="entry name" value="ATPASE_DELTA"/>
    <property type="match status" value="1"/>
</dbReference>
<comment type="function">
    <text evidence="8">This protein is part of the stalk that links CF(0) to CF(1). It either transmits conformational changes from CF(0) to CF(1) or is implicated in proton conduction.</text>
</comment>
<dbReference type="InterPro" id="IPR000711">
    <property type="entry name" value="ATPase_OSCP/dsu"/>
</dbReference>
<dbReference type="Gene3D" id="1.10.520.20">
    <property type="entry name" value="N-terminal domain of the delta subunit of the F1F0-ATP synthase"/>
    <property type="match status" value="1"/>
</dbReference>
<comment type="subcellular location">
    <subcellularLocation>
        <location evidence="8">Cell membrane</location>
        <topology evidence="8">Peripheral membrane protein</topology>
    </subcellularLocation>
    <subcellularLocation>
        <location evidence="1">Membrane</location>
    </subcellularLocation>
</comment>
<dbReference type="NCBIfam" id="TIGR01145">
    <property type="entry name" value="ATP_synt_delta"/>
    <property type="match status" value="1"/>
</dbReference>
<dbReference type="Pfam" id="PF00213">
    <property type="entry name" value="OSCP"/>
    <property type="match status" value="1"/>
</dbReference>
<dbReference type="AlphaFoldDB" id="A0AAW5AXV9"/>
<keyword evidence="5 8" id="KW-0472">Membrane</keyword>
<evidence type="ECO:0000256" key="6">
    <source>
        <dbReference type="ARBA" id="ARBA00023196"/>
    </source>
</evidence>
<organism evidence="9 10">
    <name type="scientific">Oceanobacillus jordanicus</name>
    <dbReference type="NCBI Taxonomy" id="2867266"/>
    <lineage>
        <taxon>Bacteria</taxon>
        <taxon>Bacillati</taxon>
        <taxon>Bacillota</taxon>
        <taxon>Bacilli</taxon>
        <taxon>Bacillales</taxon>
        <taxon>Bacillaceae</taxon>
        <taxon>Oceanobacillus</taxon>
    </lineage>
</organism>
<keyword evidence="7 8" id="KW-0066">ATP synthesis</keyword>
<evidence type="ECO:0000256" key="2">
    <source>
        <dbReference type="ARBA" id="ARBA00022448"/>
    </source>
</evidence>
<gene>
    <name evidence="8" type="primary">atpH</name>
    <name evidence="9" type="ORF">K3T81_02145</name>
</gene>
<dbReference type="NCBIfam" id="NF004403">
    <property type="entry name" value="PRK05758.2-4"/>
    <property type="match status" value="1"/>
</dbReference>
<dbReference type="GO" id="GO:0005886">
    <property type="term" value="C:plasma membrane"/>
    <property type="evidence" value="ECO:0007669"/>
    <property type="project" value="UniProtKB-SubCell"/>
</dbReference>
<evidence type="ECO:0000256" key="7">
    <source>
        <dbReference type="ARBA" id="ARBA00023310"/>
    </source>
</evidence>
<evidence type="ECO:0000256" key="8">
    <source>
        <dbReference type="HAMAP-Rule" id="MF_01416"/>
    </source>
</evidence>
<dbReference type="RefSeq" id="WP_036578478.1">
    <property type="nucleotide sequence ID" value="NZ_JAIFZM010000002.1"/>
</dbReference>
<evidence type="ECO:0000313" key="9">
    <source>
        <dbReference type="EMBL" id="MCG3417940.1"/>
    </source>
</evidence>
<dbReference type="HAMAP" id="MF_01416">
    <property type="entry name" value="ATP_synth_delta_bact"/>
    <property type="match status" value="1"/>
</dbReference>
<comment type="caution">
    <text evidence="9">The sequence shown here is derived from an EMBL/GenBank/DDBJ whole genome shotgun (WGS) entry which is preliminary data.</text>
</comment>
<evidence type="ECO:0000256" key="3">
    <source>
        <dbReference type="ARBA" id="ARBA00022781"/>
    </source>
</evidence>
<dbReference type="EMBL" id="JAIFZM010000002">
    <property type="protein sequence ID" value="MCG3417940.1"/>
    <property type="molecule type" value="Genomic_DNA"/>
</dbReference>
<dbReference type="Proteomes" id="UP001199631">
    <property type="component" value="Unassembled WGS sequence"/>
</dbReference>
<dbReference type="PANTHER" id="PTHR11910">
    <property type="entry name" value="ATP SYNTHASE DELTA CHAIN"/>
    <property type="match status" value="1"/>
</dbReference>
<dbReference type="GO" id="GO:0045259">
    <property type="term" value="C:proton-transporting ATP synthase complex"/>
    <property type="evidence" value="ECO:0007669"/>
    <property type="project" value="UniProtKB-KW"/>
</dbReference>
<keyword evidence="8" id="KW-1003">Cell membrane</keyword>
<comment type="function">
    <text evidence="8">F(1)F(0) ATP synthase produces ATP from ADP in the presence of a proton or sodium gradient. F-type ATPases consist of two structural domains, F(1) containing the extramembraneous catalytic core and F(0) containing the membrane proton channel, linked together by a central stalk and a peripheral stalk. During catalysis, ATP synthesis in the catalytic domain of F(1) is coupled via a rotary mechanism of the central stalk subunits to proton translocation.</text>
</comment>
<evidence type="ECO:0000313" key="10">
    <source>
        <dbReference type="Proteomes" id="UP001199631"/>
    </source>
</evidence>
<dbReference type="InterPro" id="IPR020781">
    <property type="entry name" value="ATPase_OSCP/d_CS"/>
</dbReference>
<evidence type="ECO:0000256" key="4">
    <source>
        <dbReference type="ARBA" id="ARBA00023065"/>
    </source>
</evidence>
<name>A0AAW5AXV9_9BACI</name>
<keyword evidence="3 8" id="KW-0375">Hydrogen ion transport</keyword>
<dbReference type="InterPro" id="IPR026015">
    <property type="entry name" value="ATP_synth_OSCP/delta_N_sf"/>
</dbReference>
<keyword evidence="2 8" id="KW-0813">Transport</keyword>
<evidence type="ECO:0000256" key="1">
    <source>
        <dbReference type="ARBA" id="ARBA00004370"/>
    </source>
</evidence>